<dbReference type="InterPro" id="IPR014722">
    <property type="entry name" value="Rib_uL2_dom2"/>
</dbReference>
<evidence type="ECO:0000256" key="5">
    <source>
        <dbReference type="HAMAP-Rule" id="MF_01326"/>
    </source>
</evidence>
<dbReference type="CDD" id="cd06089">
    <property type="entry name" value="KOW_RPL26"/>
    <property type="match status" value="1"/>
</dbReference>
<reference evidence="8 9" key="1">
    <citation type="journal article" date="2018" name="Genome Biol. Evol.">
        <title>The Genome Sequence of "Candidatus Fokinia solitaria": Insights on Reductive Evolution in Rickettsiales.</title>
        <authorList>
            <person name="Floriano A.M."/>
            <person name="Castelli M."/>
            <person name="Krenek S."/>
            <person name="Berendonk T.U."/>
            <person name="Bazzocchi C."/>
            <person name="Petroni G."/>
            <person name="Sassera D."/>
        </authorList>
    </citation>
    <scope>NUCLEOTIDE SEQUENCE [LARGE SCALE GENOMIC DNA]</scope>
    <source>
        <strain evidence="8">Rio ETE_ALG 3VII</strain>
    </source>
</reference>
<dbReference type="EMBL" id="CP025989">
    <property type="protein sequence ID" value="AWD33491.1"/>
    <property type="molecule type" value="Genomic_DNA"/>
</dbReference>
<evidence type="ECO:0000313" key="8">
    <source>
        <dbReference type="EMBL" id="AWD33491.1"/>
    </source>
</evidence>
<dbReference type="InterPro" id="IPR005825">
    <property type="entry name" value="Ribosomal_uL24_CS"/>
</dbReference>
<dbReference type="HAMAP" id="MF_01326_B">
    <property type="entry name" value="Ribosomal_uL24_B"/>
    <property type="match status" value="1"/>
</dbReference>
<keyword evidence="3 5" id="KW-0687">Ribonucleoprotein</keyword>
<comment type="function">
    <text evidence="5">One of the proteins that surrounds the polypeptide exit tunnel on the outside of the subunit.</text>
</comment>
<dbReference type="InterPro" id="IPR057264">
    <property type="entry name" value="Ribosomal_uL24_C"/>
</dbReference>
<feature type="domain" description="KOW" evidence="7">
    <location>
        <begin position="4"/>
        <end position="31"/>
    </location>
</feature>
<evidence type="ECO:0000256" key="4">
    <source>
        <dbReference type="ARBA" id="ARBA00035206"/>
    </source>
</evidence>
<proteinExistence type="inferred from homology"/>
<dbReference type="SMART" id="SM00739">
    <property type="entry name" value="KOW"/>
    <property type="match status" value="1"/>
</dbReference>
<dbReference type="Proteomes" id="UP000244519">
    <property type="component" value="Chromosome"/>
</dbReference>
<evidence type="ECO:0000256" key="3">
    <source>
        <dbReference type="ARBA" id="ARBA00023274"/>
    </source>
</evidence>
<protein>
    <recommendedName>
        <fullName evidence="4 5">Large ribosomal subunit protein uL24</fullName>
    </recommendedName>
</protein>
<keyword evidence="5" id="KW-0694">RNA-binding</keyword>
<evidence type="ECO:0000256" key="1">
    <source>
        <dbReference type="ARBA" id="ARBA00010618"/>
    </source>
</evidence>
<dbReference type="PANTHER" id="PTHR12903">
    <property type="entry name" value="MITOCHONDRIAL RIBOSOMAL PROTEIN L24"/>
    <property type="match status" value="1"/>
</dbReference>
<dbReference type="AlphaFoldDB" id="A0A2U8BT10"/>
<gene>
    <name evidence="5" type="primary">rplX</name>
    <name evidence="8" type="ORF">Fsol_00715</name>
</gene>
<dbReference type="NCBIfam" id="TIGR01079">
    <property type="entry name" value="rplX_bact"/>
    <property type="match status" value="1"/>
</dbReference>
<dbReference type="Gene3D" id="2.30.30.30">
    <property type="match status" value="1"/>
</dbReference>
<dbReference type="PROSITE" id="PS01108">
    <property type="entry name" value="RIBOSOMAL_L24"/>
    <property type="match status" value="1"/>
</dbReference>
<name>A0A2U8BT10_9RICK</name>
<dbReference type="InterPro" id="IPR008991">
    <property type="entry name" value="Translation_prot_SH3-like_sf"/>
</dbReference>
<evidence type="ECO:0000256" key="6">
    <source>
        <dbReference type="RuleBase" id="RU003477"/>
    </source>
</evidence>
<dbReference type="GO" id="GO:1990904">
    <property type="term" value="C:ribonucleoprotein complex"/>
    <property type="evidence" value="ECO:0007669"/>
    <property type="project" value="UniProtKB-KW"/>
</dbReference>
<comment type="subunit">
    <text evidence="5">Part of the 50S ribosomal subunit.</text>
</comment>
<dbReference type="InterPro" id="IPR005824">
    <property type="entry name" value="KOW"/>
</dbReference>
<evidence type="ECO:0000313" key="9">
    <source>
        <dbReference type="Proteomes" id="UP000244519"/>
    </source>
</evidence>
<keyword evidence="2 5" id="KW-0689">Ribosomal protein</keyword>
<dbReference type="RefSeq" id="WP_108673497.1">
    <property type="nucleotide sequence ID" value="NZ_CP025989.1"/>
</dbReference>
<evidence type="ECO:0000256" key="2">
    <source>
        <dbReference type="ARBA" id="ARBA00022980"/>
    </source>
</evidence>
<dbReference type="GO" id="GO:0005840">
    <property type="term" value="C:ribosome"/>
    <property type="evidence" value="ECO:0007669"/>
    <property type="project" value="UniProtKB-KW"/>
</dbReference>
<dbReference type="InterPro" id="IPR003256">
    <property type="entry name" value="Ribosomal_uL24"/>
</dbReference>
<sequence>MAARVVKGDEVIVISGKYKGKIGKVLAVLASECEVVVAGVNIRSKKQKANAGGYQNIEFPLPLSKVMHIDPSDRKPCRIGFKVSDGKKIRYSKRSGVDIQSPEYIKSTSIEKA</sequence>
<dbReference type="InterPro" id="IPR041988">
    <property type="entry name" value="Ribosomal_uL24_KOW"/>
</dbReference>
<organism evidence="8 9">
    <name type="scientific">Candidatus Fokinia solitaria</name>
    <dbReference type="NCBI Taxonomy" id="1802984"/>
    <lineage>
        <taxon>Bacteria</taxon>
        <taxon>Pseudomonadati</taxon>
        <taxon>Pseudomonadota</taxon>
        <taxon>Alphaproteobacteria</taxon>
        <taxon>Rickettsiales</taxon>
        <taxon>Candidatus Midichloriaceae</taxon>
        <taxon>Candidatus Fokinia</taxon>
    </lineage>
</organism>
<accession>A0A2U8BT10</accession>
<keyword evidence="9" id="KW-1185">Reference proteome</keyword>
<dbReference type="GO" id="GO:0003735">
    <property type="term" value="F:structural constituent of ribosome"/>
    <property type="evidence" value="ECO:0007669"/>
    <property type="project" value="InterPro"/>
</dbReference>
<keyword evidence="5" id="KW-0699">rRNA-binding</keyword>
<comment type="function">
    <text evidence="5">One of two assembly initiator proteins, it binds directly to the 5'-end of the 23S rRNA, where it nucleates assembly of the 50S subunit.</text>
</comment>
<dbReference type="Pfam" id="PF00467">
    <property type="entry name" value="KOW"/>
    <property type="match status" value="1"/>
</dbReference>
<dbReference type="OrthoDB" id="9807419at2"/>
<evidence type="ECO:0000259" key="7">
    <source>
        <dbReference type="SMART" id="SM00739"/>
    </source>
</evidence>
<dbReference type="GO" id="GO:0006412">
    <property type="term" value="P:translation"/>
    <property type="evidence" value="ECO:0007669"/>
    <property type="project" value="UniProtKB-UniRule"/>
</dbReference>
<dbReference type="KEGG" id="fso:Fsol_00715"/>
<dbReference type="GO" id="GO:0019843">
    <property type="term" value="F:rRNA binding"/>
    <property type="evidence" value="ECO:0007669"/>
    <property type="project" value="UniProtKB-UniRule"/>
</dbReference>
<dbReference type="Pfam" id="PF17136">
    <property type="entry name" value="ribosomal_L24"/>
    <property type="match status" value="1"/>
</dbReference>
<comment type="similarity">
    <text evidence="1 5 6">Belongs to the universal ribosomal protein uL24 family.</text>
</comment>
<dbReference type="SUPFAM" id="SSF50104">
    <property type="entry name" value="Translation proteins SH3-like domain"/>
    <property type="match status" value="1"/>
</dbReference>